<dbReference type="InterPro" id="IPR027483">
    <property type="entry name" value="PInositol-4-P-4/5-kinase_C_sf"/>
</dbReference>
<keyword evidence="1" id="KW-0418">Kinase</keyword>
<sequence length="263" mass="30948">MMIGIRMSVKSAASNISDNVLYNRDFKVKYFFELLPKKIGQDKQQIYKVCKFQDYAPNVFQKIRALYNITDDEYLKSIGPDQLFSSLVKGDFNSFTQLTSTGKSGSFFYYTADGKFTLKTINRTEFNHLKQILKNYYEHLQNNKNTLIIKFFGLHKIKLRMKKSMNEQIVCFVIMGNVFHTRKYINEKFDLKGSKYGRITKQSLLKSKGITFKDLDFINKSRKLNVKNNQYVEFMNIIKKDAQFFEENNIIDYSLLVGIHHKV</sequence>
<dbReference type="EMBL" id="GL983674">
    <property type="protein sequence ID" value="EGR32427.1"/>
    <property type="molecule type" value="Genomic_DNA"/>
</dbReference>
<dbReference type="Gene3D" id="3.30.800.10">
    <property type="entry name" value="Phosphatidylinositol Phosphate Kinase II Beta"/>
    <property type="match status" value="1"/>
</dbReference>
<dbReference type="RefSeq" id="XP_004036413.1">
    <property type="nucleotide sequence ID" value="XM_004036365.1"/>
</dbReference>
<dbReference type="GeneID" id="14908589"/>
<dbReference type="GO" id="GO:0005524">
    <property type="term" value="F:ATP binding"/>
    <property type="evidence" value="ECO:0007669"/>
    <property type="project" value="UniProtKB-UniRule"/>
</dbReference>
<dbReference type="GO" id="GO:0005886">
    <property type="term" value="C:plasma membrane"/>
    <property type="evidence" value="ECO:0007669"/>
    <property type="project" value="TreeGrafter"/>
</dbReference>
<dbReference type="Pfam" id="PF01504">
    <property type="entry name" value="PIP5K"/>
    <property type="match status" value="1"/>
</dbReference>
<reference evidence="3 4" key="1">
    <citation type="submission" date="2011-07" db="EMBL/GenBank/DDBJ databases">
        <authorList>
            <person name="Coyne R."/>
            <person name="Brami D."/>
            <person name="Johnson J."/>
            <person name="Hostetler J."/>
            <person name="Hannick L."/>
            <person name="Clark T."/>
            <person name="Cassidy-Hanley D."/>
            <person name="Inman J."/>
        </authorList>
    </citation>
    <scope>NUCLEOTIDE SEQUENCE [LARGE SCALE GENOMIC DNA]</scope>
    <source>
        <strain evidence="3 4">G5</strain>
    </source>
</reference>
<dbReference type="CDD" id="cd00139">
    <property type="entry name" value="PIPKc"/>
    <property type="match status" value="1"/>
</dbReference>
<dbReference type="EC" id="2.7.1.68" evidence="3"/>
<dbReference type="InParanoid" id="G0QQS6"/>
<dbReference type="OMA" id="XSALEVA"/>
<feature type="non-terminal residue" evidence="3">
    <location>
        <position position="263"/>
    </location>
</feature>
<dbReference type="OrthoDB" id="2129491at2759"/>
<dbReference type="STRING" id="857967.G0QQS6"/>
<keyword evidence="1" id="KW-0067">ATP-binding</keyword>
<dbReference type="SUPFAM" id="SSF56104">
    <property type="entry name" value="SAICAR synthase-like"/>
    <property type="match status" value="1"/>
</dbReference>
<gene>
    <name evidence="3" type="ORF">IMG5_083440</name>
</gene>
<dbReference type="Proteomes" id="UP000008983">
    <property type="component" value="Unassembled WGS sequence"/>
</dbReference>
<proteinExistence type="predicted"/>
<protein>
    <submittedName>
        <fullName evidence="3">Phosphatidylinositol-4-phosphate 5-kinase family protein, putative</fullName>
        <ecNumber evidence="3">2.7.1.68</ecNumber>
    </submittedName>
</protein>
<dbReference type="PROSITE" id="PS51455">
    <property type="entry name" value="PIPK"/>
    <property type="match status" value="1"/>
</dbReference>
<dbReference type="PANTHER" id="PTHR23086:SF8">
    <property type="entry name" value="PHOSPHATIDYLINOSITOL 5-PHOSPHATE 4-KINASE, ISOFORM A"/>
    <property type="match status" value="1"/>
</dbReference>
<dbReference type="AlphaFoldDB" id="G0QQS6"/>
<dbReference type="eggNOG" id="KOG0229">
    <property type="taxonomic scope" value="Eukaryota"/>
</dbReference>
<evidence type="ECO:0000313" key="4">
    <source>
        <dbReference type="Proteomes" id="UP000008983"/>
    </source>
</evidence>
<feature type="domain" description="PIPK" evidence="2">
    <location>
        <begin position="1"/>
        <end position="263"/>
    </location>
</feature>
<keyword evidence="1" id="KW-0547">Nucleotide-binding</keyword>
<dbReference type="SMART" id="SM00330">
    <property type="entry name" value="PIPKc"/>
    <property type="match status" value="1"/>
</dbReference>
<dbReference type="InterPro" id="IPR002498">
    <property type="entry name" value="PInositol-4-P-4/5-kinase_core"/>
</dbReference>
<dbReference type="InterPro" id="IPR027484">
    <property type="entry name" value="PInositol-4-P-5-kinase_N"/>
</dbReference>
<dbReference type="GO" id="GO:0046854">
    <property type="term" value="P:phosphatidylinositol phosphate biosynthetic process"/>
    <property type="evidence" value="ECO:0007669"/>
    <property type="project" value="TreeGrafter"/>
</dbReference>
<dbReference type="InterPro" id="IPR023610">
    <property type="entry name" value="PInositol-4/5-P-5/4-kinase"/>
</dbReference>
<accession>G0QQS6</accession>
<dbReference type="GO" id="GO:0016308">
    <property type="term" value="F:1-phosphatidylinositol-4-phosphate 5-kinase activity"/>
    <property type="evidence" value="ECO:0007669"/>
    <property type="project" value="UniProtKB-EC"/>
</dbReference>
<keyword evidence="4" id="KW-1185">Reference proteome</keyword>
<evidence type="ECO:0000313" key="3">
    <source>
        <dbReference type="EMBL" id="EGR32427.1"/>
    </source>
</evidence>
<dbReference type="Gene3D" id="3.30.810.10">
    <property type="entry name" value="2-Layer Sandwich"/>
    <property type="match status" value="1"/>
</dbReference>
<organism evidence="3 4">
    <name type="scientific">Ichthyophthirius multifiliis</name>
    <name type="common">White spot disease agent</name>
    <name type="synonym">Ich</name>
    <dbReference type="NCBI Taxonomy" id="5932"/>
    <lineage>
        <taxon>Eukaryota</taxon>
        <taxon>Sar</taxon>
        <taxon>Alveolata</taxon>
        <taxon>Ciliophora</taxon>
        <taxon>Intramacronucleata</taxon>
        <taxon>Oligohymenophorea</taxon>
        <taxon>Hymenostomatida</taxon>
        <taxon>Ophryoglenina</taxon>
        <taxon>Ichthyophthirius</taxon>
    </lineage>
</organism>
<name>G0QQS6_ICHMU</name>
<evidence type="ECO:0000256" key="1">
    <source>
        <dbReference type="PROSITE-ProRule" id="PRU00781"/>
    </source>
</evidence>
<evidence type="ECO:0000259" key="2">
    <source>
        <dbReference type="PROSITE" id="PS51455"/>
    </source>
</evidence>
<keyword evidence="1 3" id="KW-0808">Transferase</keyword>
<dbReference type="PANTHER" id="PTHR23086">
    <property type="entry name" value="PHOSPHATIDYLINOSITOL-4-PHOSPHATE 5-KINASE"/>
    <property type="match status" value="1"/>
</dbReference>